<evidence type="ECO:0000256" key="1">
    <source>
        <dbReference type="SAM" id="MobiDB-lite"/>
    </source>
</evidence>
<protein>
    <submittedName>
        <fullName evidence="2">Uncharacterized protein</fullName>
    </submittedName>
</protein>
<dbReference type="AlphaFoldDB" id="A0AAP0EGN2"/>
<sequence length="90" mass="9408">MRKMRGLRETTERERGGRPAAHGTDERGGGRLQQPRWTGTSDGAAADASSGGSTTGSRRTSGLAARTRHGSCRRRCAAWLLDGGGPDGGQ</sequence>
<dbReference type="Proteomes" id="UP001420932">
    <property type="component" value="Unassembled WGS sequence"/>
</dbReference>
<organism evidence="2 3">
    <name type="scientific">Stephania yunnanensis</name>
    <dbReference type="NCBI Taxonomy" id="152371"/>
    <lineage>
        <taxon>Eukaryota</taxon>
        <taxon>Viridiplantae</taxon>
        <taxon>Streptophyta</taxon>
        <taxon>Embryophyta</taxon>
        <taxon>Tracheophyta</taxon>
        <taxon>Spermatophyta</taxon>
        <taxon>Magnoliopsida</taxon>
        <taxon>Ranunculales</taxon>
        <taxon>Menispermaceae</taxon>
        <taxon>Menispermoideae</taxon>
        <taxon>Cissampelideae</taxon>
        <taxon>Stephania</taxon>
    </lineage>
</organism>
<evidence type="ECO:0000313" key="2">
    <source>
        <dbReference type="EMBL" id="KAK9092929.1"/>
    </source>
</evidence>
<dbReference type="EMBL" id="JBBNAF010000012">
    <property type="protein sequence ID" value="KAK9092929.1"/>
    <property type="molecule type" value="Genomic_DNA"/>
</dbReference>
<reference evidence="2 3" key="1">
    <citation type="submission" date="2024-01" db="EMBL/GenBank/DDBJ databases">
        <title>Genome assemblies of Stephania.</title>
        <authorList>
            <person name="Yang L."/>
        </authorList>
    </citation>
    <scope>NUCLEOTIDE SEQUENCE [LARGE SCALE GENOMIC DNA]</scope>
    <source>
        <strain evidence="2">YNDBR</strain>
        <tissue evidence="2">Leaf</tissue>
    </source>
</reference>
<name>A0AAP0EGN2_9MAGN</name>
<proteinExistence type="predicted"/>
<evidence type="ECO:0000313" key="3">
    <source>
        <dbReference type="Proteomes" id="UP001420932"/>
    </source>
</evidence>
<feature type="compositionally biased region" description="Basic and acidic residues" evidence="1">
    <location>
        <begin position="1"/>
        <end position="29"/>
    </location>
</feature>
<feature type="compositionally biased region" description="Low complexity" evidence="1">
    <location>
        <begin position="38"/>
        <end position="62"/>
    </location>
</feature>
<keyword evidence="3" id="KW-1185">Reference proteome</keyword>
<feature type="region of interest" description="Disordered" evidence="1">
    <location>
        <begin position="1"/>
        <end position="69"/>
    </location>
</feature>
<gene>
    <name evidence="2" type="ORF">Syun_027840</name>
</gene>
<accession>A0AAP0EGN2</accession>
<comment type="caution">
    <text evidence="2">The sequence shown here is derived from an EMBL/GenBank/DDBJ whole genome shotgun (WGS) entry which is preliminary data.</text>
</comment>